<dbReference type="PANTHER" id="PTHR36840:SF1">
    <property type="entry name" value="BLL5714 PROTEIN"/>
    <property type="match status" value="1"/>
</dbReference>
<proteinExistence type="predicted"/>
<dbReference type="RefSeq" id="WP_008588161.1">
    <property type="nucleotide sequence ID" value="NZ_FTOK01000005.1"/>
</dbReference>
<feature type="transmembrane region" description="Helical" evidence="1">
    <location>
        <begin position="85"/>
        <end position="108"/>
    </location>
</feature>
<comment type="caution">
    <text evidence="2">The sequence shown here is derived from an EMBL/GenBank/DDBJ whole genome shotgun (WGS) entry which is preliminary data.</text>
</comment>
<reference evidence="2 3" key="1">
    <citation type="submission" date="2017-01" db="EMBL/GenBank/DDBJ databases">
        <authorList>
            <person name="Varghese N."/>
            <person name="Submissions S."/>
        </authorList>
    </citation>
    <scope>NUCLEOTIDE SEQUENCE [LARGE SCALE GENOMIC DNA]</scope>
    <source>
        <strain evidence="2 3">DSM 22782</strain>
    </source>
</reference>
<gene>
    <name evidence="2" type="ORF">SAMN05421758_10574</name>
</gene>
<dbReference type="PANTHER" id="PTHR36840">
    <property type="entry name" value="BLL5714 PROTEIN"/>
    <property type="match status" value="1"/>
</dbReference>
<feature type="transmembrane region" description="Helical" evidence="1">
    <location>
        <begin position="21"/>
        <end position="41"/>
    </location>
</feature>
<keyword evidence="3" id="KW-1185">Reference proteome</keyword>
<evidence type="ECO:0000313" key="2">
    <source>
        <dbReference type="EMBL" id="SIS75719.1"/>
    </source>
</evidence>
<keyword evidence="1" id="KW-1133">Transmembrane helix</keyword>
<keyword evidence="1" id="KW-0812">Transmembrane</keyword>
<feature type="transmembrane region" description="Helical" evidence="1">
    <location>
        <begin position="47"/>
        <end position="65"/>
    </location>
</feature>
<protein>
    <submittedName>
        <fullName evidence="2">Low temperature requirement A protein (LtrA)</fullName>
    </submittedName>
</protein>
<accession>A0ABY1KTN8</accession>
<organism evidence="2 3">
    <name type="scientific">Salimicrobium salexigens</name>
    <dbReference type="NCBI Taxonomy" id="908941"/>
    <lineage>
        <taxon>Bacteria</taxon>
        <taxon>Bacillati</taxon>
        <taxon>Bacillota</taxon>
        <taxon>Bacilli</taxon>
        <taxon>Bacillales</taxon>
        <taxon>Bacillaceae</taxon>
        <taxon>Salimicrobium</taxon>
    </lineage>
</organism>
<sequence length="117" mass="13383">MIGRKYLVKVPTNTPHLLERFGLFTIILLGESIVSLLAVMHPEEGDWSSIGFSPVSFAIIISMWWQYFDSMEKKVDKRKETAGQIIIYGHLFIYLLLGLIAAPIRLTFLEDVSYVFS</sequence>
<keyword evidence="1" id="KW-0472">Membrane</keyword>
<evidence type="ECO:0000256" key="1">
    <source>
        <dbReference type="SAM" id="Phobius"/>
    </source>
</evidence>
<dbReference type="EMBL" id="FTOK01000005">
    <property type="protein sequence ID" value="SIS75719.1"/>
    <property type="molecule type" value="Genomic_DNA"/>
</dbReference>
<dbReference type="Proteomes" id="UP000199777">
    <property type="component" value="Unassembled WGS sequence"/>
</dbReference>
<name>A0ABY1KTN8_9BACI</name>
<evidence type="ECO:0000313" key="3">
    <source>
        <dbReference type="Proteomes" id="UP000199777"/>
    </source>
</evidence>
<dbReference type="InterPro" id="IPR010640">
    <property type="entry name" value="Low_temperature_requirement_A"/>
</dbReference>
<dbReference type="Pfam" id="PF06772">
    <property type="entry name" value="LtrA"/>
    <property type="match status" value="1"/>
</dbReference>